<evidence type="ECO:0000256" key="3">
    <source>
        <dbReference type="ARBA" id="ARBA00022475"/>
    </source>
</evidence>
<dbReference type="Gene3D" id="1.10.287.70">
    <property type="match status" value="1"/>
</dbReference>
<name>A0A0L0BN78_LUCCU</name>
<evidence type="ECO:0000256" key="1">
    <source>
        <dbReference type="ARBA" id="ARBA00004651"/>
    </source>
</evidence>
<evidence type="ECO:0000256" key="8">
    <source>
        <dbReference type="ARBA" id="ARBA00023170"/>
    </source>
</evidence>
<evidence type="ECO:0000256" key="7">
    <source>
        <dbReference type="ARBA" id="ARBA00023136"/>
    </source>
</evidence>
<feature type="transmembrane region" description="Helical" evidence="12">
    <location>
        <begin position="379"/>
        <end position="399"/>
    </location>
</feature>
<dbReference type="PANTHER" id="PTHR42643">
    <property type="entry name" value="IONOTROPIC RECEPTOR 20A-RELATED"/>
    <property type="match status" value="1"/>
</dbReference>
<keyword evidence="3" id="KW-1003">Cell membrane</keyword>
<feature type="domain" description="Ionotropic glutamate receptor L-glutamate and glycine-binding" evidence="14">
    <location>
        <begin position="275"/>
        <end position="363"/>
    </location>
</feature>
<evidence type="ECO:0008006" key="18">
    <source>
        <dbReference type="Google" id="ProtNLM"/>
    </source>
</evidence>
<protein>
    <recommendedName>
        <fullName evidence="18">Ionotropic glutamate receptor L-glutamate and glycine-binding domain-containing protein</fullName>
    </recommendedName>
</protein>
<evidence type="ECO:0000256" key="5">
    <source>
        <dbReference type="ARBA" id="ARBA00022989"/>
    </source>
</evidence>
<dbReference type="InterPro" id="IPR019594">
    <property type="entry name" value="Glu/Gly-bd"/>
</dbReference>
<sequence>MHLSGSKVIAVLCITTAISTAIEVLTTQVQQQRNFINNENKDNKSNISTSYELNVLNEFLDYNQLQRAIIIYTSSTRYQDNVVKDNFIQLPLIRKLTENYHIQFVNTLATNNTEYLFQSQRSGLVVFMKYVRGDKGKERILKVFSLREKLNKSFVWLVLMENLENPLTDIEDYFGHLNIRIDADFTVAVLRNIFTLDFYDVFNICYKCREPLQIEYKGNWTLETGLQILNKFRFGIARRRNNFHNCSVKATTAILNKPKNYNRPDLDYLSDDKHYMEDDAMQRKTFQLIRLMEDMFNLRFEIHFTDKWGAEANGSWSGVIGLLNTHQVELSLCPLRYLLTRMQVIDYSRNIHTEKIHFLFRHPKRTSIRNIFFEPLADIVWWCILALIVVTILMLTIHVHTEYKLFTKLQRQSRQQRLAENNIAVMETAASNFGDAPIQFHFHTYPTAVENHFDFIVLCIMEAILMQGPDPELFRCNSTRVLIISVSIFSILLMQFYGAFIVSSLLSEPPRTITNLQALYNSSLEVGMENISYNYEVFINNKNPLVSNLYKYRICNKHTNHENILTLEEGVKRIGKGNFAFHVAIDRAYRLLITFLTESQFCDLQEVNFHQPFTFSSGVGIRKSSPYYEHITLALAMFQEAALLPYNNKKWEVNKIDCTAIKGEEVEVDLQHFAPALAFLFFAILISLGALIVEILYKKFSLRMI</sequence>
<evidence type="ECO:0000256" key="2">
    <source>
        <dbReference type="ARBA" id="ARBA00022448"/>
    </source>
</evidence>
<evidence type="ECO:0000313" key="16">
    <source>
        <dbReference type="EMBL" id="KNC21472.1"/>
    </source>
</evidence>
<keyword evidence="4 12" id="KW-0812">Transmembrane</keyword>
<keyword evidence="5 12" id="KW-1133">Transmembrane helix</keyword>
<evidence type="ECO:0000259" key="15">
    <source>
        <dbReference type="Pfam" id="PF24576"/>
    </source>
</evidence>
<dbReference type="PANTHER" id="PTHR42643:SF36">
    <property type="entry name" value="IONOTROPIC RECEPTOR 84A"/>
    <property type="match status" value="1"/>
</dbReference>
<reference evidence="16 17" key="1">
    <citation type="journal article" date="2015" name="Nat. Commun.">
        <title>Lucilia cuprina genome unlocks parasitic fly biology to underpin future interventions.</title>
        <authorList>
            <person name="Anstead C.A."/>
            <person name="Korhonen P.K."/>
            <person name="Young N.D."/>
            <person name="Hall R.S."/>
            <person name="Jex A.R."/>
            <person name="Murali S.C."/>
            <person name="Hughes D.S."/>
            <person name="Lee S.F."/>
            <person name="Perry T."/>
            <person name="Stroehlein A.J."/>
            <person name="Ansell B.R."/>
            <person name="Breugelmans B."/>
            <person name="Hofmann A."/>
            <person name="Qu J."/>
            <person name="Dugan S."/>
            <person name="Lee S.L."/>
            <person name="Chao H."/>
            <person name="Dinh H."/>
            <person name="Han Y."/>
            <person name="Doddapaneni H.V."/>
            <person name="Worley K.C."/>
            <person name="Muzny D.M."/>
            <person name="Ioannidis P."/>
            <person name="Waterhouse R.M."/>
            <person name="Zdobnov E.M."/>
            <person name="James P.J."/>
            <person name="Bagnall N.H."/>
            <person name="Kotze A.C."/>
            <person name="Gibbs R.A."/>
            <person name="Richards S."/>
            <person name="Batterham P."/>
            <person name="Gasser R.B."/>
        </authorList>
    </citation>
    <scope>NUCLEOTIDE SEQUENCE [LARGE SCALE GENOMIC DNA]</scope>
    <source>
        <strain evidence="16 17">LS</strain>
        <tissue evidence="16">Full body</tissue>
    </source>
</reference>
<keyword evidence="9" id="KW-0325">Glycoprotein</keyword>
<dbReference type="Pfam" id="PF24576">
    <property type="entry name" value="IR75A_N"/>
    <property type="match status" value="1"/>
</dbReference>
<feature type="transmembrane region" description="Helical" evidence="12">
    <location>
        <begin position="676"/>
        <end position="697"/>
    </location>
</feature>
<comment type="subcellular location">
    <subcellularLocation>
        <location evidence="1">Cell membrane</location>
        <topology evidence="1">Multi-pass membrane protein</topology>
    </subcellularLocation>
</comment>
<feature type="transmembrane region" description="Helical" evidence="12">
    <location>
        <begin position="481"/>
        <end position="506"/>
    </location>
</feature>
<dbReference type="EMBL" id="JRES01001621">
    <property type="protein sequence ID" value="KNC21472.1"/>
    <property type="molecule type" value="Genomic_DNA"/>
</dbReference>
<keyword evidence="10" id="KW-1071">Ligand-gated ion channel</keyword>
<dbReference type="AlphaFoldDB" id="A0A0L0BN78"/>
<comment type="caution">
    <text evidence="16">The sequence shown here is derived from an EMBL/GenBank/DDBJ whole genome shotgun (WGS) entry which is preliminary data.</text>
</comment>
<proteinExistence type="predicted"/>
<keyword evidence="11" id="KW-0407">Ion channel</keyword>
<keyword evidence="7 12" id="KW-0472">Membrane</keyword>
<keyword evidence="13" id="KW-0732">Signal</keyword>
<feature type="domain" description="Ionotropic receptor 75a N-terminal" evidence="15">
    <location>
        <begin position="50"/>
        <end position="253"/>
    </location>
</feature>
<evidence type="ECO:0000256" key="6">
    <source>
        <dbReference type="ARBA" id="ARBA00023065"/>
    </source>
</evidence>
<evidence type="ECO:0000256" key="10">
    <source>
        <dbReference type="ARBA" id="ARBA00023286"/>
    </source>
</evidence>
<evidence type="ECO:0000256" key="12">
    <source>
        <dbReference type="SAM" id="Phobius"/>
    </source>
</evidence>
<evidence type="ECO:0000256" key="11">
    <source>
        <dbReference type="ARBA" id="ARBA00023303"/>
    </source>
</evidence>
<keyword evidence="2" id="KW-0813">Transport</keyword>
<dbReference type="Proteomes" id="UP000037069">
    <property type="component" value="Unassembled WGS sequence"/>
</dbReference>
<evidence type="ECO:0000256" key="9">
    <source>
        <dbReference type="ARBA" id="ARBA00023180"/>
    </source>
</evidence>
<dbReference type="Pfam" id="PF10613">
    <property type="entry name" value="Lig_chan-Glu_bd"/>
    <property type="match status" value="1"/>
</dbReference>
<dbReference type="STRING" id="7375.A0A0L0BN78"/>
<dbReference type="Gene3D" id="3.40.190.10">
    <property type="entry name" value="Periplasmic binding protein-like II"/>
    <property type="match status" value="1"/>
</dbReference>
<dbReference type="InterPro" id="IPR052192">
    <property type="entry name" value="Insect_Ionotropic_Sensory_Rcpt"/>
</dbReference>
<dbReference type="InterPro" id="IPR057074">
    <property type="entry name" value="IR75A_N"/>
</dbReference>
<evidence type="ECO:0000259" key="14">
    <source>
        <dbReference type="Pfam" id="PF10613"/>
    </source>
</evidence>
<evidence type="ECO:0000256" key="13">
    <source>
        <dbReference type="SAM" id="SignalP"/>
    </source>
</evidence>
<feature type="chain" id="PRO_5005535113" description="Ionotropic glutamate receptor L-glutamate and glycine-binding domain-containing protein" evidence="13">
    <location>
        <begin position="22"/>
        <end position="705"/>
    </location>
</feature>
<dbReference type="SUPFAM" id="SSF53850">
    <property type="entry name" value="Periplasmic binding protein-like II"/>
    <property type="match status" value="1"/>
</dbReference>
<organism evidence="16 17">
    <name type="scientific">Lucilia cuprina</name>
    <name type="common">Green bottle fly</name>
    <name type="synonym">Australian sheep blowfly</name>
    <dbReference type="NCBI Taxonomy" id="7375"/>
    <lineage>
        <taxon>Eukaryota</taxon>
        <taxon>Metazoa</taxon>
        <taxon>Ecdysozoa</taxon>
        <taxon>Arthropoda</taxon>
        <taxon>Hexapoda</taxon>
        <taxon>Insecta</taxon>
        <taxon>Pterygota</taxon>
        <taxon>Neoptera</taxon>
        <taxon>Endopterygota</taxon>
        <taxon>Diptera</taxon>
        <taxon>Brachycera</taxon>
        <taxon>Muscomorpha</taxon>
        <taxon>Oestroidea</taxon>
        <taxon>Calliphoridae</taxon>
        <taxon>Luciliinae</taxon>
        <taxon>Lucilia</taxon>
    </lineage>
</organism>
<keyword evidence="17" id="KW-1185">Reference proteome</keyword>
<accession>A0A0L0BN78</accession>
<dbReference type="OrthoDB" id="413361at2759"/>
<dbReference type="GO" id="GO:0015276">
    <property type="term" value="F:ligand-gated monoatomic ion channel activity"/>
    <property type="evidence" value="ECO:0007669"/>
    <property type="project" value="InterPro"/>
</dbReference>
<dbReference type="GO" id="GO:0005886">
    <property type="term" value="C:plasma membrane"/>
    <property type="evidence" value="ECO:0007669"/>
    <property type="project" value="UniProtKB-SubCell"/>
</dbReference>
<keyword evidence="8" id="KW-0675">Receptor</keyword>
<keyword evidence="6" id="KW-0406">Ion transport</keyword>
<dbReference type="OMA" id="CFFARIN"/>
<evidence type="ECO:0000256" key="4">
    <source>
        <dbReference type="ARBA" id="ARBA00022692"/>
    </source>
</evidence>
<feature type="signal peptide" evidence="13">
    <location>
        <begin position="1"/>
        <end position="21"/>
    </location>
</feature>
<evidence type="ECO:0000313" key="17">
    <source>
        <dbReference type="Proteomes" id="UP000037069"/>
    </source>
</evidence>
<gene>
    <name evidence="16" type="ORF">FF38_00582</name>
</gene>